<accession>A0AAV9ZTD9</accession>
<feature type="region of interest" description="Disordered" evidence="1">
    <location>
        <begin position="247"/>
        <end position="305"/>
    </location>
</feature>
<name>A0AAV9ZTD9_9AGAR</name>
<reference evidence="2 3" key="1">
    <citation type="journal article" date="2024" name="J Genomics">
        <title>Draft genome sequencing and assembly of Favolaschia claudopus CIRM-BRFM 2984 isolated from oak limbs.</title>
        <authorList>
            <person name="Navarro D."/>
            <person name="Drula E."/>
            <person name="Chaduli D."/>
            <person name="Cazenave R."/>
            <person name="Ahrendt S."/>
            <person name="Wang J."/>
            <person name="Lipzen A."/>
            <person name="Daum C."/>
            <person name="Barry K."/>
            <person name="Grigoriev I.V."/>
            <person name="Favel A."/>
            <person name="Rosso M.N."/>
            <person name="Martin F."/>
        </authorList>
    </citation>
    <scope>NUCLEOTIDE SEQUENCE [LARGE SCALE GENOMIC DNA]</scope>
    <source>
        <strain evidence="2 3">CIRM-BRFM 2984</strain>
    </source>
</reference>
<dbReference type="AlphaFoldDB" id="A0AAV9ZTD9"/>
<proteinExistence type="predicted"/>
<evidence type="ECO:0000256" key="1">
    <source>
        <dbReference type="SAM" id="MobiDB-lite"/>
    </source>
</evidence>
<dbReference type="EMBL" id="JAWWNJ010000113">
    <property type="protein sequence ID" value="KAK6992130.1"/>
    <property type="molecule type" value="Genomic_DNA"/>
</dbReference>
<evidence type="ECO:0000313" key="3">
    <source>
        <dbReference type="Proteomes" id="UP001362999"/>
    </source>
</evidence>
<dbReference type="Proteomes" id="UP001362999">
    <property type="component" value="Unassembled WGS sequence"/>
</dbReference>
<evidence type="ECO:0000313" key="2">
    <source>
        <dbReference type="EMBL" id="KAK6992130.1"/>
    </source>
</evidence>
<feature type="compositionally biased region" description="Low complexity" evidence="1">
    <location>
        <begin position="207"/>
        <end position="221"/>
    </location>
</feature>
<gene>
    <name evidence="2" type="ORF">R3P38DRAFT_224639</name>
</gene>
<feature type="region of interest" description="Disordered" evidence="1">
    <location>
        <begin position="88"/>
        <end position="133"/>
    </location>
</feature>
<protein>
    <submittedName>
        <fullName evidence="2">Uncharacterized protein</fullName>
    </submittedName>
</protein>
<sequence length="305" mass="32471">MQYHTVELCSIIYSAECATSASGLSLVYSALERLEKTQLSLLQLPFRYSARAVEATPLTVSKDPSAPNLPQNTKEVEQDVLTASMNEDVQTGGVDSESVSKKSNTEGPVAPGSAEEEESKNAPSSPPPELEEFIPDDDFLDILYVNNPESKAAIVNSYHSRINAKTSSVESVPRKYKRVWPPFARDTEPATAFNTDPECASIKAPVSSSSATGRTPSSYSSPAVPKPETNLRIAHLNLSCAPTLGPATTPPSSALPCASRTRTARSSTGEVTVAAKTGYPGEPARQLLGNEGKIYGASPNHSQED</sequence>
<organism evidence="2 3">
    <name type="scientific">Favolaschia claudopus</name>
    <dbReference type="NCBI Taxonomy" id="2862362"/>
    <lineage>
        <taxon>Eukaryota</taxon>
        <taxon>Fungi</taxon>
        <taxon>Dikarya</taxon>
        <taxon>Basidiomycota</taxon>
        <taxon>Agaricomycotina</taxon>
        <taxon>Agaricomycetes</taxon>
        <taxon>Agaricomycetidae</taxon>
        <taxon>Agaricales</taxon>
        <taxon>Marasmiineae</taxon>
        <taxon>Mycenaceae</taxon>
        <taxon>Favolaschia</taxon>
    </lineage>
</organism>
<feature type="region of interest" description="Disordered" evidence="1">
    <location>
        <begin position="203"/>
        <end position="226"/>
    </location>
</feature>
<comment type="caution">
    <text evidence="2">The sequence shown here is derived from an EMBL/GenBank/DDBJ whole genome shotgun (WGS) entry which is preliminary data.</text>
</comment>
<feature type="compositionally biased region" description="Polar residues" evidence="1">
    <location>
        <begin position="260"/>
        <end position="270"/>
    </location>
</feature>
<keyword evidence="3" id="KW-1185">Reference proteome</keyword>